<sequence>MPETDPSTNQPTQPAQPARPARPERFTAPIGTRDVLSPESERRRALVQRFADAAELAGYRHLATPMFEDLGVFTRVGASTDVVTKEMYEFTDKGGRAMALRPELTASVCRAFTEHRPAVLPWKVWYSGPQFRYEKPQKGRYRQFDQVGLETLGSEDPDLDTEAIALAWRFFRGLGLRRLRLLVNSLGEAAERAAYVDALAAYLSNHLGDLSEQAATTLQRNPLRVLDSKRSEDQPIIAGAPQLSSFLGLASVTHFERVLAGLDALGIEAEVSPKLVRGLDYYRRTTFEFATEALDSSQNALGGGGRYDGLVEALGGPPTAGVGFAIGVDRTLLACDAEGVFDAPTTALDCFVVDTTGSLYGFEIAEALRRAGVATDRSWAGELTEAGLGRPRSMKAQMKAADRSGAQVAVLIGPDELEAGAATLRPLRGGPDRSETPQRQVPLDQLVAAVLAELGR</sequence>
<feature type="domain" description="Aminoacyl-transfer RNA synthetases class-II family profile" evidence="10">
    <location>
        <begin position="44"/>
        <end position="344"/>
    </location>
</feature>
<evidence type="ECO:0000256" key="2">
    <source>
        <dbReference type="ARBA" id="ARBA00022490"/>
    </source>
</evidence>
<comment type="catalytic activity">
    <reaction evidence="6 7">
        <text>tRNA(His) + L-histidine + ATP = L-histidyl-tRNA(His) + AMP + diphosphate + H(+)</text>
        <dbReference type="Rhea" id="RHEA:17313"/>
        <dbReference type="Rhea" id="RHEA-COMP:9665"/>
        <dbReference type="Rhea" id="RHEA-COMP:9689"/>
        <dbReference type="ChEBI" id="CHEBI:15378"/>
        <dbReference type="ChEBI" id="CHEBI:30616"/>
        <dbReference type="ChEBI" id="CHEBI:33019"/>
        <dbReference type="ChEBI" id="CHEBI:57595"/>
        <dbReference type="ChEBI" id="CHEBI:78442"/>
        <dbReference type="ChEBI" id="CHEBI:78527"/>
        <dbReference type="ChEBI" id="CHEBI:456215"/>
        <dbReference type="EC" id="6.1.1.21"/>
    </reaction>
</comment>
<dbReference type="Pfam" id="PF13393">
    <property type="entry name" value="tRNA-synt_His"/>
    <property type="match status" value="1"/>
</dbReference>
<dbReference type="GO" id="GO:0004821">
    <property type="term" value="F:histidine-tRNA ligase activity"/>
    <property type="evidence" value="ECO:0007669"/>
    <property type="project" value="UniProtKB-UniRule"/>
</dbReference>
<keyword evidence="7" id="KW-0648">Protein biosynthesis</keyword>
<feature type="compositionally biased region" description="Low complexity" evidence="9">
    <location>
        <begin position="10"/>
        <end position="19"/>
    </location>
</feature>
<feature type="binding site" evidence="8">
    <location>
        <position position="277"/>
    </location>
    <ligand>
        <name>L-histidine</name>
        <dbReference type="ChEBI" id="CHEBI:57595"/>
    </ligand>
</feature>
<keyword evidence="5 7" id="KW-0030">Aminoacyl-tRNA synthetase</keyword>
<comment type="subcellular location">
    <subcellularLocation>
        <location evidence="7">Cytoplasm</location>
    </subcellularLocation>
</comment>
<dbReference type="InterPro" id="IPR004516">
    <property type="entry name" value="HisRS/HisZ"/>
</dbReference>
<comment type="caution">
    <text evidence="11">The sequence shown here is derived from an EMBL/GenBank/DDBJ whole genome shotgun (WGS) entry which is preliminary data.</text>
</comment>
<gene>
    <name evidence="7" type="primary">hisS</name>
    <name evidence="11" type="ORF">IPN02_17105</name>
</gene>
<name>A0A936NGG1_9ACTN</name>
<evidence type="ECO:0000259" key="10">
    <source>
        <dbReference type="PROSITE" id="PS50862"/>
    </source>
</evidence>
<keyword evidence="7 11" id="KW-0436">Ligase</keyword>
<reference evidence="11 12" key="1">
    <citation type="submission" date="2020-10" db="EMBL/GenBank/DDBJ databases">
        <title>Connecting structure to function with the recovery of over 1000 high-quality activated sludge metagenome-assembled genomes encoding full-length rRNA genes using long-read sequencing.</title>
        <authorList>
            <person name="Singleton C.M."/>
            <person name="Petriglieri F."/>
            <person name="Kristensen J.M."/>
            <person name="Kirkegaard R.H."/>
            <person name="Michaelsen T.Y."/>
            <person name="Andersen M.H."/>
            <person name="Karst S.M."/>
            <person name="Dueholm M.S."/>
            <person name="Nielsen P.H."/>
            <person name="Albertsen M."/>
        </authorList>
    </citation>
    <scope>NUCLEOTIDE SEQUENCE [LARGE SCALE GENOMIC DNA]</scope>
    <source>
        <strain evidence="11">Lyne_18-Q3-R50-59_MAXAC.006</strain>
    </source>
</reference>
<keyword evidence="2 7" id="KW-0963">Cytoplasm</keyword>
<dbReference type="GO" id="GO:0006427">
    <property type="term" value="P:histidyl-tRNA aminoacylation"/>
    <property type="evidence" value="ECO:0007669"/>
    <property type="project" value="UniProtKB-UniRule"/>
</dbReference>
<evidence type="ECO:0000256" key="3">
    <source>
        <dbReference type="ARBA" id="ARBA00022741"/>
    </source>
</evidence>
<dbReference type="InterPro" id="IPR004154">
    <property type="entry name" value="Anticodon-bd"/>
</dbReference>
<dbReference type="PANTHER" id="PTHR43707">
    <property type="entry name" value="HISTIDYL-TRNA SYNTHETASE"/>
    <property type="match status" value="1"/>
</dbReference>
<dbReference type="InterPro" id="IPR006195">
    <property type="entry name" value="aa-tRNA-synth_II"/>
</dbReference>
<dbReference type="PROSITE" id="PS50862">
    <property type="entry name" value="AA_TRNA_LIGASE_II"/>
    <property type="match status" value="1"/>
</dbReference>
<evidence type="ECO:0000256" key="4">
    <source>
        <dbReference type="ARBA" id="ARBA00022840"/>
    </source>
</evidence>
<feature type="binding site" evidence="8">
    <location>
        <position position="146"/>
    </location>
    <ligand>
        <name>L-histidine</name>
        <dbReference type="ChEBI" id="CHEBI:57595"/>
    </ligand>
</feature>
<feature type="binding site" evidence="8">
    <location>
        <position position="132"/>
    </location>
    <ligand>
        <name>L-histidine</name>
        <dbReference type="ChEBI" id="CHEBI:57595"/>
    </ligand>
</feature>
<dbReference type="InterPro" id="IPR036621">
    <property type="entry name" value="Anticodon-bd_dom_sf"/>
</dbReference>
<keyword evidence="3 7" id="KW-0547">Nucleotide-binding</keyword>
<dbReference type="AlphaFoldDB" id="A0A936NGG1"/>
<evidence type="ECO:0000256" key="7">
    <source>
        <dbReference type="HAMAP-Rule" id="MF_00127"/>
    </source>
</evidence>
<dbReference type="PIRSF" id="PIRSF001549">
    <property type="entry name" value="His-tRNA_synth"/>
    <property type="match status" value="1"/>
</dbReference>
<evidence type="ECO:0000256" key="9">
    <source>
        <dbReference type="SAM" id="MobiDB-lite"/>
    </source>
</evidence>
<evidence type="ECO:0000313" key="11">
    <source>
        <dbReference type="EMBL" id="MBK9298506.1"/>
    </source>
</evidence>
<organism evidence="11 12">
    <name type="scientific">Candidatus Neomicrothrix subdominans</name>
    <dbReference type="NCBI Taxonomy" id="2954438"/>
    <lineage>
        <taxon>Bacteria</taxon>
        <taxon>Bacillati</taxon>
        <taxon>Actinomycetota</taxon>
        <taxon>Acidimicrobiia</taxon>
        <taxon>Acidimicrobiales</taxon>
        <taxon>Microthrixaceae</taxon>
        <taxon>Candidatus Neomicrothrix</taxon>
    </lineage>
</organism>
<feature type="binding site" evidence="8">
    <location>
        <begin position="103"/>
        <end position="105"/>
    </location>
    <ligand>
        <name>L-histidine</name>
        <dbReference type="ChEBI" id="CHEBI:57595"/>
    </ligand>
</feature>
<dbReference type="InterPro" id="IPR045864">
    <property type="entry name" value="aa-tRNA-synth_II/BPL/LPL"/>
</dbReference>
<dbReference type="PANTHER" id="PTHR43707:SF1">
    <property type="entry name" value="HISTIDINE--TRNA LIGASE, MITOCHONDRIAL-RELATED"/>
    <property type="match status" value="1"/>
</dbReference>
<evidence type="ECO:0000313" key="12">
    <source>
        <dbReference type="Proteomes" id="UP000727993"/>
    </source>
</evidence>
<dbReference type="EMBL" id="JADJZA010000009">
    <property type="protein sequence ID" value="MBK9298506.1"/>
    <property type="molecule type" value="Genomic_DNA"/>
</dbReference>
<accession>A0A936NGG1</accession>
<comment type="similarity">
    <text evidence="1 7">Belongs to the class-II aminoacyl-tRNA synthetase family.</text>
</comment>
<dbReference type="NCBIfam" id="TIGR00442">
    <property type="entry name" value="hisS"/>
    <property type="match status" value="1"/>
</dbReference>
<comment type="subunit">
    <text evidence="7">Homodimer.</text>
</comment>
<evidence type="ECO:0000256" key="5">
    <source>
        <dbReference type="ARBA" id="ARBA00023146"/>
    </source>
</evidence>
<dbReference type="GO" id="GO:0005737">
    <property type="term" value="C:cytoplasm"/>
    <property type="evidence" value="ECO:0007669"/>
    <property type="project" value="UniProtKB-SubCell"/>
</dbReference>
<feature type="region of interest" description="Disordered" evidence="9">
    <location>
        <begin position="1"/>
        <end position="39"/>
    </location>
</feature>
<dbReference type="EC" id="6.1.1.21" evidence="7"/>
<dbReference type="HAMAP" id="MF_00127">
    <property type="entry name" value="His_tRNA_synth"/>
    <property type="match status" value="1"/>
</dbReference>
<dbReference type="SUPFAM" id="SSF52954">
    <property type="entry name" value="Class II aaRS ABD-related"/>
    <property type="match status" value="1"/>
</dbReference>
<keyword evidence="4 7" id="KW-0067">ATP-binding</keyword>
<dbReference type="Gene3D" id="3.30.930.10">
    <property type="entry name" value="Bira Bifunctional Protein, Domain 2"/>
    <property type="match status" value="1"/>
</dbReference>
<protein>
    <recommendedName>
        <fullName evidence="7">Histidine--tRNA ligase</fullName>
        <ecNumber evidence="7">6.1.1.21</ecNumber>
    </recommendedName>
    <alternativeName>
        <fullName evidence="7">Histidyl-tRNA synthetase</fullName>
        <shortName evidence="7">HisRS</shortName>
    </alternativeName>
</protein>
<dbReference type="Gene3D" id="3.40.50.800">
    <property type="entry name" value="Anticodon-binding domain"/>
    <property type="match status" value="1"/>
</dbReference>
<evidence type="ECO:0000256" key="6">
    <source>
        <dbReference type="ARBA" id="ARBA00047639"/>
    </source>
</evidence>
<feature type="binding site" evidence="8">
    <location>
        <begin position="281"/>
        <end position="282"/>
    </location>
    <ligand>
        <name>L-histidine</name>
        <dbReference type="ChEBI" id="CHEBI:57595"/>
    </ligand>
</feature>
<dbReference type="CDD" id="cd00773">
    <property type="entry name" value="HisRS-like_core"/>
    <property type="match status" value="1"/>
</dbReference>
<dbReference type="Proteomes" id="UP000727993">
    <property type="component" value="Unassembled WGS sequence"/>
</dbReference>
<dbReference type="GO" id="GO:0005524">
    <property type="term" value="F:ATP binding"/>
    <property type="evidence" value="ECO:0007669"/>
    <property type="project" value="UniProtKB-UniRule"/>
</dbReference>
<dbReference type="Pfam" id="PF03129">
    <property type="entry name" value="HGTP_anticodon"/>
    <property type="match status" value="1"/>
</dbReference>
<dbReference type="InterPro" id="IPR041715">
    <property type="entry name" value="HisRS-like_core"/>
</dbReference>
<dbReference type="SUPFAM" id="SSF55681">
    <property type="entry name" value="Class II aaRS and biotin synthetases"/>
    <property type="match status" value="1"/>
</dbReference>
<feature type="binding site" evidence="8">
    <location>
        <position position="150"/>
    </location>
    <ligand>
        <name>L-histidine</name>
        <dbReference type="ChEBI" id="CHEBI:57595"/>
    </ligand>
</feature>
<evidence type="ECO:0000256" key="8">
    <source>
        <dbReference type="PIRSR" id="PIRSR001549-1"/>
    </source>
</evidence>
<proteinExistence type="inferred from homology"/>
<evidence type="ECO:0000256" key="1">
    <source>
        <dbReference type="ARBA" id="ARBA00008226"/>
    </source>
</evidence>
<dbReference type="InterPro" id="IPR015807">
    <property type="entry name" value="His-tRNA-ligase"/>
</dbReference>